<keyword evidence="4" id="KW-1185">Reference proteome</keyword>
<dbReference type="GeneID" id="98298968"/>
<organism evidence="3 4">
    <name type="scientific">Staphylococcus argensis</name>
    <dbReference type="NCBI Taxonomy" id="1607738"/>
    <lineage>
        <taxon>Bacteria</taxon>
        <taxon>Bacillati</taxon>
        <taxon>Bacillota</taxon>
        <taxon>Bacilli</taxon>
        <taxon>Bacillales</taxon>
        <taxon>Staphylococcaceae</taxon>
        <taxon>Staphylococcus</taxon>
    </lineage>
</organism>
<gene>
    <name evidence="3" type="ORF">CD039_11515</name>
</gene>
<name>A0A2K4F9P8_9STAP</name>
<protein>
    <submittedName>
        <fullName evidence="3">EVE domain-containing protein</fullName>
    </submittedName>
</protein>
<dbReference type="OrthoDB" id="2416557at2"/>
<dbReference type="SUPFAM" id="SSF52540">
    <property type="entry name" value="P-loop containing nucleoside triphosphate hydrolases"/>
    <property type="match status" value="1"/>
</dbReference>
<proteinExistence type="predicted"/>
<dbReference type="InterPro" id="IPR015947">
    <property type="entry name" value="PUA-like_sf"/>
</dbReference>
<feature type="domain" description="ATPase dynein-related AAA" evidence="2">
    <location>
        <begin position="313"/>
        <end position="405"/>
    </location>
</feature>
<feature type="domain" description="EVE" evidence="1">
    <location>
        <begin position="161"/>
        <end position="270"/>
    </location>
</feature>
<dbReference type="Gene3D" id="3.10.590.10">
    <property type="entry name" value="ph1033 like domains"/>
    <property type="match status" value="1"/>
</dbReference>
<dbReference type="AlphaFoldDB" id="A0A2K4F9P8"/>
<dbReference type="GO" id="GO:0005524">
    <property type="term" value="F:ATP binding"/>
    <property type="evidence" value="ECO:0007669"/>
    <property type="project" value="InterPro"/>
</dbReference>
<comment type="caution">
    <text evidence="3">The sequence shown here is derived from an EMBL/GenBank/DDBJ whole genome shotgun (WGS) entry which is preliminary data.</text>
</comment>
<evidence type="ECO:0000259" key="2">
    <source>
        <dbReference type="Pfam" id="PF07728"/>
    </source>
</evidence>
<evidence type="ECO:0000259" key="1">
    <source>
        <dbReference type="Pfam" id="PF01878"/>
    </source>
</evidence>
<evidence type="ECO:0000313" key="3">
    <source>
        <dbReference type="EMBL" id="POA08080.1"/>
    </source>
</evidence>
<dbReference type="InterPro" id="IPR011704">
    <property type="entry name" value="ATPase_dyneun-rel_AAA"/>
</dbReference>
<dbReference type="InterPro" id="IPR027417">
    <property type="entry name" value="P-loop_NTPase"/>
</dbReference>
<dbReference type="InterPro" id="IPR002740">
    <property type="entry name" value="EVE_domain"/>
</dbReference>
<dbReference type="Pfam" id="PF01878">
    <property type="entry name" value="EVE"/>
    <property type="match status" value="1"/>
</dbReference>
<dbReference type="EMBL" id="PPPX01000019">
    <property type="protein sequence ID" value="POA08080.1"/>
    <property type="molecule type" value="Genomic_DNA"/>
</dbReference>
<evidence type="ECO:0000313" key="4">
    <source>
        <dbReference type="Proteomes" id="UP000242712"/>
    </source>
</evidence>
<accession>A0A2K4F9P8</accession>
<dbReference type="RefSeq" id="WP_103372429.1">
    <property type="nucleotide sequence ID" value="NZ_CBCRVO010000005.1"/>
</dbReference>
<dbReference type="GO" id="GO:0016887">
    <property type="term" value="F:ATP hydrolysis activity"/>
    <property type="evidence" value="ECO:0007669"/>
    <property type="project" value="InterPro"/>
</dbReference>
<dbReference type="Proteomes" id="UP000242712">
    <property type="component" value="Unassembled WGS sequence"/>
</dbReference>
<dbReference type="Pfam" id="PF07728">
    <property type="entry name" value="AAA_5"/>
    <property type="match status" value="1"/>
</dbReference>
<sequence>MAEETNYFWLNCGYNRWDHHEPLVGQTTLFESGAHFNPSQGFRAFKNAQVGDQVIFYQVQMDTGLLGHGEIVSVQTGAQNKIRVHFELKEELKPLTSDYLKRSEQLEFRMRNMKETLFNQITQEEFELIVSLGRGETKIPRYFFLSETQDFEPGEQYTVYTHTYNGIKRNGYHHYTQLEVGDQLVFFNKNANQSVIGLGEVSHHLHEKPPIPGRTNSSAIEVYFERTINPVTLTTLNKHPKLKNLYFLQENAKQAIASLSQTQYEAILEMSENNGLKPQFEKVEKTHVLDSEDDDIKPFILLAVNRYKQGLEAAQELLQKTNANPVITTGHPDFTEDMLYGKYLPNENGALYYREGFITQNMPRKDKSYLVIDNFNRIDPDVFQMYLNVLDGYEITLPRYNKEGKMIKWSRKKDSFYHFNPNWHIIGITYDDLATIKAKYSPQFLKYTRIVRVNEDN</sequence>
<dbReference type="Gene3D" id="3.40.50.300">
    <property type="entry name" value="P-loop containing nucleotide triphosphate hydrolases"/>
    <property type="match status" value="1"/>
</dbReference>
<dbReference type="SUPFAM" id="SSF88697">
    <property type="entry name" value="PUA domain-like"/>
    <property type="match status" value="2"/>
</dbReference>
<reference evidence="3 4" key="1">
    <citation type="submission" date="2017-08" db="EMBL/GenBank/DDBJ databases">
        <title>Draft genome sequences of 64 type strains of genus Staph aureus.</title>
        <authorList>
            <person name="Cole K."/>
            <person name="Golubchik T."/>
            <person name="Russell J."/>
            <person name="Foster D."/>
            <person name="Llewelyn M."/>
            <person name="Wilson D."/>
            <person name="Crook D."/>
            <person name="Paul J."/>
        </authorList>
    </citation>
    <scope>NUCLEOTIDE SEQUENCE [LARGE SCALE GENOMIC DNA]</scope>
    <source>
        <strain evidence="3 4">DSM 29875</strain>
    </source>
</reference>